<evidence type="ECO:0000313" key="14">
    <source>
        <dbReference type="Proteomes" id="UP000438196"/>
    </source>
</evidence>
<dbReference type="Gene3D" id="3.30.2010.10">
    <property type="entry name" value="Metalloproteases ('zincins'), catalytic domain"/>
    <property type="match status" value="1"/>
</dbReference>
<reference evidence="13 14" key="1">
    <citation type="submission" date="2019-11" db="EMBL/GenBank/DDBJ databases">
        <title>Pseudomonas karstica sp. nov. and Pseudomonas spelaei sp. nov. from karst caves.</title>
        <authorList>
            <person name="Zeman M."/>
        </authorList>
    </citation>
    <scope>NUCLEOTIDE SEQUENCE [LARGE SCALE GENOMIC DNA]</scope>
    <source>
        <strain evidence="13 14">CCM 7893</strain>
    </source>
</reference>
<keyword evidence="14" id="KW-1185">Reference proteome</keyword>
<keyword evidence="7" id="KW-0862">Zinc</keyword>
<proteinExistence type="predicted"/>
<evidence type="ECO:0000256" key="3">
    <source>
        <dbReference type="ARBA" id="ARBA00022670"/>
    </source>
</evidence>
<evidence type="ECO:0000256" key="1">
    <source>
        <dbReference type="ARBA" id="ARBA00001947"/>
    </source>
</evidence>
<dbReference type="GO" id="GO:0004222">
    <property type="term" value="F:metalloendopeptidase activity"/>
    <property type="evidence" value="ECO:0007669"/>
    <property type="project" value="InterPro"/>
</dbReference>
<keyword evidence="6" id="KW-0378">Hydrolase</keyword>
<evidence type="ECO:0000256" key="2">
    <source>
        <dbReference type="ARBA" id="ARBA00022475"/>
    </source>
</evidence>
<dbReference type="CDD" id="cd07340">
    <property type="entry name" value="M48B_Htpx_like"/>
    <property type="match status" value="1"/>
</dbReference>
<dbReference type="Proteomes" id="UP000438196">
    <property type="component" value="Unassembled WGS sequence"/>
</dbReference>
<evidence type="ECO:0000256" key="7">
    <source>
        <dbReference type="ARBA" id="ARBA00022833"/>
    </source>
</evidence>
<keyword evidence="9 13" id="KW-0482">Metalloprotease</keyword>
<feature type="domain" description="Peptidase M48" evidence="12">
    <location>
        <begin position="102"/>
        <end position="326"/>
    </location>
</feature>
<dbReference type="PANTHER" id="PTHR43221:SF2">
    <property type="entry name" value="PROTEASE HTPX HOMOLOG"/>
    <property type="match status" value="1"/>
</dbReference>
<feature type="transmembrane region" description="Helical" evidence="11">
    <location>
        <begin position="183"/>
        <end position="201"/>
    </location>
</feature>
<dbReference type="GO" id="GO:0046872">
    <property type="term" value="F:metal ion binding"/>
    <property type="evidence" value="ECO:0007669"/>
    <property type="project" value="UniProtKB-KW"/>
</dbReference>
<dbReference type="EMBL" id="WNNK01000016">
    <property type="protein sequence ID" value="MUF06374.1"/>
    <property type="molecule type" value="Genomic_DNA"/>
</dbReference>
<evidence type="ECO:0000256" key="10">
    <source>
        <dbReference type="ARBA" id="ARBA00023136"/>
    </source>
</evidence>
<dbReference type="InterPro" id="IPR050083">
    <property type="entry name" value="HtpX_protease"/>
</dbReference>
<evidence type="ECO:0000256" key="5">
    <source>
        <dbReference type="ARBA" id="ARBA00022723"/>
    </source>
</evidence>
<gene>
    <name evidence="13" type="ORF">GNF76_18640</name>
</gene>
<feature type="transmembrane region" description="Helical" evidence="11">
    <location>
        <begin position="17"/>
        <end position="40"/>
    </location>
</feature>
<dbReference type="Pfam" id="PF01435">
    <property type="entry name" value="Peptidase_M48"/>
    <property type="match status" value="1"/>
</dbReference>
<keyword evidence="3 13" id="KW-0645">Protease</keyword>
<dbReference type="AlphaFoldDB" id="A0A6I3WEL7"/>
<evidence type="ECO:0000259" key="12">
    <source>
        <dbReference type="Pfam" id="PF01435"/>
    </source>
</evidence>
<keyword evidence="10 11" id="KW-0472">Membrane</keyword>
<sequence length="633" mass="67561">MNFFEHQDRARRHTGRLVLLMGAAVLSLIVVTSGVLIVILRSQKDLSVNFSNGQLLLDVSIVVFAVVLLGSLYKTIQLRAGGKVIAERLGGRLINLDPQGLDERRVLNIVEEMAIASGTPVPAVYVLDDNSINAFAAGLTPQDAVIGVTRGAVALLNREELQGVIAHEFSHIYNGDMRLNTRLTAVIHGLLLLGLIGALILRGVSYRGSSSSSNKSGNNGAMAIMAVGGALWVLGYTGTFFGNLIKAAVSREREFLADASAVQFTRNPQSIAGALKKIGGHAQGSQLQAAHAAEFSHLYFGAGVKAAMSGMMATHPPLEVRIQRVDPQWDGQFPAVEFLGEAPPPSTGFQAGLNEPAPAKELVFDLLAIQQSIAAIGEPGPAHLDHAQSALNNLPDALRDAAHSSNGAQALICGLLLDPVAFLQTQQLERLLPKLAPDIAQALEALRPALANLDQHLRLPLIDLAIPALKQLSVEQFKTFRSQLALLILADDRIDLLEWTLLRIVERNVLGAPKVSAKYSLDQVANDIALLLGSLARAGNSEPALVRQAFDQASASLPLPALTLNAAGANEWQDLETALNRLRQLKPLEKPTLLKAMAVCIEQDGQITPAEAELMRAVADVLDCPMPPLLATP</sequence>
<evidence type="ECO:0000256" key="9">
    <source>
        <dbReference type="ARBA" id="ARBA00023049"/>
    </source>
</evidence>
<organism evidence="13 14">
    <name type="scientific">Pseudomonas spelaei</name>
    <dbReference type="NCBI Taxonomy" id="1055469"/>
    <lineage>
        <taxon>Bacteria</taxon>
        <taxon>Pseudomonadati</taxon>
        <taxon>Pseudomonadota</taxon>
        <taxon>Gammaproteobacteria</taxon>
        <taxon>Pseudomonadales</taxon>
        <taxon>Pseudomonadaceae</taxon>
        <taxon>Pseudomonas</taxon>
    </lineage>
</organism>
<dbReference type="OrthoDB" id="15218at2"/>
<comment type="cofactor">
    <cofactor evidence="1">
        <name>Zn(2+)</name>
        <dbReference type="ChEBI" id="CHEBI:29105"/>
    </cofactor>
</comment>
<protein>
    <submittedName>
        <fullName evidence="13">M48 family metalloprotease</fullName>
    </submittedName>
</protein>
<dbReference type="RefSeq" id="WP_155584595.1">
    <property type="nucleotide sequence ID" value="NZ_JBHSTH010000023.1"/>
</dbReference>
<name>A0A6I3WEL7_9PSED</name>
<keyword evidence="5" id="KW-0479">Metal-binding</keyword>
<comment type="caution">
    <text evidence="13">The sequence shown here is derived from an EMBL/GenBank/DDBJ whole genome shotgun (WGS) entry which is preliminary data.</text>
</comment>
<dbReference type="PANTHER" id="PTHR43221">
    <property type="entry name" value="PROTEASE HTPX"/>
    <property type="match status" value="1"/>
</dbReference>
<feature type="transmembrane region" description="Helical" evidence="11">
    <location>
        <begin position="221"/>
        <end position="245"/>
    </location>
</feature>
<evidence type="ECO:0000256" key="8">
    <source>
        <dbReference type="ARBA" id="ARBA00022989"/>
    </source>
</evidence>
<evidence type="ECO:0000256" key="6">
    <source>
        <dbReference type="ARBA" id="ARBA00022801"/>
    </source>
</evidence>
<dbReference type="InterPro" id="IPR001915">
    <property type="entry name" value="Peptidase_M48"/>
</dbReference>
<accession>A0A6I3WEL7</accession>
<keyword evidence="8 11" id="KW-1133">Transmembrane helix</keyword>
<dbReference type="GO" id="GO:0006508">
    <property type="term" value="P:proteolysis"/>
    <property type="evidence" value="ECO:0007669"/>
    <property type="project" value="UniProtKB-KW"/>
</dbReference>
<feature type="transmembrane region" description="Helical" evidence="11">
    <location>
        <begin position="55"/>
        <end position="73"/>
    </location>
</feature>
<keyword evidence="2" id="KW-1003">Cell membrane</keyword>
<keyword evidence="4 11" id="KW-0812">Transmembrane</keyword>
<evidence type="ECO:0000313" key="13">
    <source>
        <dbReference type="EMBL" id="MUF06374.1"/>
    </source>
</evidence>
<evidence type="ECO:0000256" key="11">
    <source>
        <dbReference type="SAM" id="Phobius"/>
    </source>
</evidence>
<evidence type="ECO:0000256" key="4">
    <source>
        <dbReference type="ARBA" id="ARBA00022692"/>
    </source>
</evidence>